<feature type="transmembrane region" description="Helical" evidence="2">
    <location>
        <begin position="367"/>
        <end position="387"/>
    </location>
</feature>
<dbReference type="PANTHER" id="PTHR34473:SF2">
    <property type="entry name" value="UPF0699 TRANSMEMBRANE PROTEIN YDBT"/>
    <property type="match status" value="1"/>
</dbReference>
<keyword evidence="2" id="KW-0472">Membrane</keyword>
<reference evidence="5" key="1">
    <citation type="journal article" date="2019" name="Int. J. Syst. Evol. Microbiol.">
        <title>The Global Catalogue of Microorganisms (GCM) 10K type strain sequencing project: providing services to taxonomists for standard genome sequencing and annotation.</title>
        <authorList>
            <consortium name="The Broad Institute Genomics Platform"/>
            <consortium name="The Broad Institute Genome Sequencing Center for Infectious Disease"/>
            <person name="Wu L."/>
            <person name="Ma J."/>
        </authorList>
    </citation>
    <scope>NUCLEOTIDE SEQUENCE [LARGE SCALE GENOMIC DNA]</scope>
    <source>
        <strain evidence="5">JCM 17068</strain>
    </source>
</reference>
<comment type="caution">
    <text evidence="4">The sequence shown here is derived from an EMBL/GenBank/DDBJ whole genome shotgun (WGS) entry which is preliminary data.</text>
</comment>
<proteinExistence type="predicted"/>
<protein>
    <submittedName>
        <fullName evidence="4">PH domain-containing protein</fullName>
    </submittedName>
</protein>
<evidence type="ECO:0000313" key="4">
    <source>
        <dbReference type="EMBL" id="GAA4045619.1"/>
    </source>
</evidence>
<name>A0ABP7UMD7_9FLAO</name>
<dbReference type="InterPro" id="IPR014529">
    <property type="entry name" value="UCP026631"/>
</dbReference>
<evidence type="ECO:0000313" key="5">
    <source>
        <dbReference type="Proteomes" id="UP001500426"/>
    </source>
</evidence>
<dbReference type="InterPro" id="IPR005182">
    <property type="entry name" value="YdbS-like_PH"/>
</dbReference>
<keyword evidence="5" id="KW-1185">Reference proteome</keyword>
<evidence type="ECO:0000256" key="1">
    <source>
        <dbReference type="SAM" id="Coils"/>
    </source>
</evidence>
<feature type="transmembrane region" description="Helical" evidence="2">
    <location>
        <begin position="238"/>
        <end position="259"/>
    </location>
</feature>
<dbReference type="EMBL" id="BAABCS010000006">
    <property type="protein sequence ID" value="GAA4045619.1"/>
    <property type="molecule type" value="Genomic_DNA"/>
</dbReference>
<sequence>METNFNQPQRQSSIGILVMFVDSLQKFARAFWPIILISLFKADTLSKLYVFLAIIGAIVVVGVIAYLRYLNFTFYIDDENDEFIVNDGVINKTKTTIQLNKIQQVNIHQNLVQRLIGVYALSVDTAGSDKKEGNIKAISHPLALALKSKLLDNENLKTVVSDENTTDIQQAITTSENYPFLKINLVSLFKIGITSNYVKSIGLILTFFFTIIENLHQIGKEDVIDEDKIETAISNYPAIYAILVFVVVMFTVIFLINIVRTIVKYFNFSIAKQKGSLLLSYGLINTESTILKPEKVQIVNISRNFFQKKLDVLEIKIKQATSDEKKQKKNLIEIPGCNSKERDEILKLLFNQLPERGVMMQPNFRKLVFSIFLTIILPLTGFFIFGIKVDAIVFQYSHFAVFYTVFLLLIHVFGFRNYRLFVSDNHIIKQSGAWDVDNEIIEIKKIQAITTSQLFWHKNLNIGSLTLHTAGGNLSFYLGEYNTIKEYVNLWLYEIETSDSNWM</sequence>
<feature type="domain" description="YdbS-like PH" evidence="3">
    <location>
        <begin position="70"/>
        <end position="147"/>
    </location>
</feature>
<evidence type="ECO:0000259" key="3">
    <source>
        <dbReference type="Pfam" id="PF03703"/>
    </source>
</evidence>
<organism evidence="4 5">
    <name type="scientific">Flavobacterium chungnamense</name>
    <dbReference type="NCBI Taxonomy" id="706182"/>
    <lineage>
        <taxon>Bacteria</taxon>
        <taxon>Pseudomonadati</taxon>
        <taxon>Bacteroidota</taxon>
        <taxon>Flavobacteriia</taxon>
        <taxon>Flavobacteriales</taxon>
        <taxon>Flavobacteriaceae</taxon>
        <taxon>Flavobacterium</taxon>
    </lineage>
</organism>
<feature type="domain" description="YdbS-like PH" evidence="3">
    <location>
        <begin position="416"/>
        <end position="473"/>
    </location>
</feature>
<dbReference type="Pfam" id="PF03703">
    <property type="entry name" value="bPH_2"/>
    <property type="match status" value="3"/>
</dbReference>
<keyword evidence="2" id="KW-0812">Transmembrane</keyword>
<dbReference type="PIRSF" id="PIRSF026631">
    <property type="entry name" value="UCP026631"/>
    <property type="match status" value="1"/>
</dbReference>
<dbReference type="RefSeq" id="WP_345091179.1">
    <property type="nucleotide sequence ID" value="NZ_BAABCS010000006.1"/>
</dbReference>
<feature type="coiled-coil region" evidence="1">
    <location>
        <begin position="303"/>
        <end position="330"/>
    </location>
</feature>
<accession>A0ABP7UMD7</accession>
<feature type="transmembrane region" description="Helical" evidence="2">
    <location>
        <begin position="393"/>
        <end position="413"/>
    </location>
</feature>
<evidence type="ECO:0000256" key="2">
    <source>
        <dbReference type="SAM" id="Phobius"/>
    </source>
</evidence>
<feature type="domain" description="YdbS-like PH" evidence="3">
    <location>
        <begin position="266"/>
        <end position="347"/>
    </location>
</feature>
<keyword evidence="2" id="KW-1133">Transmembrane helix</keyword>
<feature type="transmembrane region" description="Helical" evidence="2">
    <location>
        <begin position="48"/>
        <end position="67"/>
    </location>
</feature>
<dbReference type="Proteomes" id="UP001500426">
    <property type="component" value="Unassembled WGS sequence"/>
</dbReference>
<gene>
    <name evidence="4" type="ORF">GCM10022388_08760</name>
</gene>
<dbReference type="PANTHER" id="PTHR34473">
    <property type="entry name" value="UPF0699 TRANSMEMBRANE PROTEIN YDBS"/>
    <property type="match status" value="1"/>
</dbReference>
<keyword evidence="1" id="KW-0175">Coiled coil</keyword>
<feature type="transmembrane region" description="Helical" evidence="2">
    <location>
        <begin position="197"/>
        <end position="218"/>
    </location>
</feature>